<evidence type="ECO:0000313" key="3">
    <source>
        <dbReference type="EMBL" id="HJB08985.1"/>
    </source>
</evidence>
<feature type="transmembrane region" description="Helical" evidence="2">
    <location>
        <begin position="355"/>
        <end position="376"/>
    </location>
</feature>
<dbReference type="EMBL" id="DWZH01000006">
    <property type="protein sequence ID" value="HJB08985.1"/>
    <property type="molecule type" value="Genomic_DNA"/>
</dbReference>
<accession>A0A9D2LAI8</accession>
<reference evidence="3" key="1">
    <citation type="journal article" date="2021" name="PeerJ">
        <title>Extensive microbial diversity within the chicken gut microbiome revealed by metagenomics and culture.</title>
        <authorList>
            <person name="Gilroy R."/>
            <person name="Ravi A."/>
            <person name="Getino M."/>
            <person name="Pursley I."/>
            <person name="Horton D.L."/>
            <person name="Alikhan N.F."/>
            <person name="Baker D."/>
            <person name="Gharbi K."/>
            <person name="Hall N."/>
            <person name="Watson M."/>
            <person name="Adriaenssens E.M."/>
            <person name="Foster-Nyarko E."/>
            <person name="Jarju S."/>
            <person name="Secka A."/>
            <person name="Antonio M."/>
            <person name="Oren A."/>
            <person name="Chaudhuri R.R."/>
            <person name="La Ragione R."/>
            <person name="Hildebrand F."/>
            <person name="Pallen M.J."/>
        </authorList>
    </citation>
    <scope>NUCLEOTIDE SEQUENCE</scope>
    <source>
        <strain evidence="3">ChiHjej13B12-24818</strain>
    </source>
</reference>
<organism evidence="3 4">
    <name type="scientific">Candidatus Brachybacterium merdavium</name>
    <dbReference type="NCBI Taxonomy" id="2838513"/>
    <lineage>
        <taxon>Bacteria</taxon>
        <taxon>Bacillati</taxon>
        <taxon>Actinomycetota</taxon>
        <taxon>Actinomycetes</taxon>
        <taxon>Micrococcales</taxon>
        <taxon>Dermabacteraceae</taxon>
        <taxon>Brachybacterium</taxon>
    </lineage>
</organism>
<gene>
    <name evidence="3" type="ORF">H9786_00410</name>
</gene>
<name>A0A9D2LAI8_9MICO</name>
<protein>
    <submittedName>
        <fullName evidence="3">Uncharacterized protein</fullName>
    </submittedName>
</protein>
<feature type="compositionally biased region" description="Polar residues" evidence="1">
    <location>
        <begin position="478"/>
        <end position="487"/>
    </location>
</feature>
<evidence type="ECO:0000256" key="1">
    <source>
        <dbReference type="SAM" id="MobiDB-lite"/>
    </source>
</evidence>
<feature type="region of interest" description="Disordered" evidence="1">
    <location>
        <begin position="277"/>
        <end position="350"/>
    </location>
</feature>
<evidence type="ECO:0000256" key="2">
    <source>
        <dbReference type="SAM" id="Phobius"/>
    </source>
</evidence>
<feature type="region of interest" description="Disordered" evidence="1">
    <location>
        <begin position="477"/>
        <end position="502"/>
    </location>
</feature>
<feature type="compositionally biased region" description="Basic residues" evidence="1">
    <location>
        <begin position="336"/>
        <end position="345"/>
    </location>
</feature>
<reference evidence="3" key="2">
    <citation type="submission" date="2021-04" db="EMBL/GenBank/DDBJ databases">
        <authorList>
            <person name="Gilroy R."/>
        </authorList>
    </citation>
    <scope>NUCLEOTIDE SEQUENCE</scope>
    <source>
        <strain evidence="3">ChiHjej13B12-24818</strain>
    </source>
</reference>
<evidence type="ECO:0000313" key="4">
    <source>
        <dbReference type="Proteomes" id="UP000823823"/>
    </source>
</evidence>
<keyword evidence="2" id="KW-1133">Transmembrane helix</keyword>
<dbReference type="Proteomes" id="UP000823823">
    <property type="component" value="Unassembled WGS sequence"/>
</dbReference>
<comment type="caution">
    <text evidence="3">The sequence shown here is derived from an EMBL/GenBank/DDBJ whole genome shotgun (WGS) entry which is preliminary data.</text>
</comment>
<keyword evidence="2" id="KW-0472">Membrane</keyword>
<sequence length="502" mass="52142">MGSDTATGEDPALPEDTLDLGERLDPVRTLLRRTAAGDRDAASALVDVLGPRIHGLAVHVTGSSARAGRLTVWVLRTCVRDAAQLASGGLPGEAAVLDRARRAAVATRPSGDVRSLVAPDTVTDRTRDRREVDVVRALLALPPVQRALVESAAQGRFPYSGPQRPENAGVLAGMLDELVPFGGPESAQLRGLAALDALALADEGERARLRELTAGSEAAAVHRHAIEAAARLTLLTALPPTRDLHADVLDPLEGGPSAGPEAAYHGTYATPVLGTDTQRRMVGPPAMAGGPQTGRAGAATPAPAAPRSDPRATSAHPGTAPAPVFSFRPSDEAGRTRRQRRRQARAARPARGAPWLARSVAALALVAVLVLAWVVIDTRAELASSREAAATWSALSTDPEAQLVRGLSDNGTWRAVLTDDGLALRAEGVDGYDGEVLQLWGESDGAVSDLGVLELSADGLITHSSSETAERLLVTRENAPQNRSGTPSARVVANLDPGLPGG</sequence>
<keyword evidence="2" id="KW-0812">Transmembrane</keyword>
<dbReference type="AlphaFoldDB" id="A0A9D2LAI8"/>
<feature type="compositionally biased region" description="Low complexity" evidence="1">
    <location>
        <begin position="288"/>
        <end position="315"/>
    </location>
</feature>
<proteinExistence type="predicted"/>